<proteinExistence type="inferred from homology"/>
<dbReference type="InterPro" id="IPR037294">
    <property type="entry name" value="ABC_BtuC-like"/>
</dbReference>
<evidence type="ECO:0000256" key="6">
    <source>
        <dbReference type="ARBA" id="ARBA00022989"/>
    </source>
</evidence>
<gene>
    <name evidence="9" type="ORF">EDD57_14011</name>
</gene>
<keyword evidence="3" id="KW-0813">Transport</keyword>
<feature type="transmembrane region" description="Helical" evidence="8">
    <location>
        <begin position="289"/>
        <end position="307"/>
    </location>
</feature>
<comment type="subcellular location">
    <subcellularLocation>
        <location evidence="1">Cell membrane</location>
        <topology evidence="1">Multi-pass membrane protein</topology>
    </subcellularLocation>
</comment>
<dbReference type="SUPFAM" id="SSF81345">
    <property type="entry name" value="ABC transporter involved in vitamin B12 uptake, BtuC"/>
    <property type="match status" value="1"/>
</dbReference>
<dbReference type="EMBL" id="SLXV01000040">
    <property type="protein sequence ID" value="TCP64419.1"/>
    <property type="molecule type" value="Genomic_DNA"/>
</dbReference>
<feature type="transmembrane region" description="Helical" evidence="8">
    <location>
        <begin position="246"/>
        <end position="277"/>
    </location>
</feature>
<evidence type="ECO:0000256" key="7">
    <source>
        <dbReference type="ARBA" id="ARBA00023136"/>
    </source>
</evidence>
<sequence>MRRQYNKKHLYIGGGMFLCFLFTFILAVTVGSLKIPIPEIWRVIGHHTIGFPNQVDPMSDAVLWSLRFPRVLLAMVVGASLALGGVLYQGVLRNPLADPYILGVSSGSATGAIIAILSGIGAGIWGMWFISLSAFIGAFIATVSVFILAGRELRTNTLILAGVVIHALFGAIITFLLSMSVEQMSRIQYWLMGSFSLREWAHIWVLIPVIVVVMAVAWFTQRELNLFAVNARTAAHVGVSVKKTRFLLLILASFLTAIVVSISGMIGFVGIVIPHLIRMIIGANHRFLIPYSILAGATFMMLSDLLARTLLEPRELPVGVITAFLGAPIFSYFLYKWRRNL</sequence>
<dbReference type="Gene3D" id="1.10.3470.10">
    <property type="entry name" value="ABC transporter involved in vitamin B12 uptake, BtuC"/>
    <property type="match status" value="1"/>
</dbReference>
<evidence type="ECO:0000256" key="3">
    <source>
        <dbReference type="ARBA" id="ARBA00022448"/>
    </source>
</evidence>
<keyword evidence="10" id="KW-1185">Reference proteome</keyword>
<evidence type="ECO:0000256" key="4">
    <source>
        <dbReference type="ARBA" id="ARBA00022475"/>
    </source>
</evidence>
<keyword evidence="5 8" id="KW-0812">Transmembrane</keyword>
<dbReference type="Proteomes" id="UP000294746">
    <property type="component" value="Unassembled WGS sequence"/>
</dbReference>
<feature type="transmembrane region" description="Helical" evidence="8">
    <location>
        <begin position="128"/>
        <end position="150"/>
    </location>
</feature>
<dbReference type="FunFam" id="1.10.3470.10:FF:000001">
    <property type="entry name" value="Vitamin B12 ABC transporter permease BtuC"/>
    <property type="match status" value="1"/>
</dbReference>
<dbReference type="PANTHER" id="PTHR30472:SF25">
    <property type="entry name" value="ABC TRANSPORTER PERMEASE PROTEIN MJ0876-RELATED"/>
    <property type="match status" value="1"/>
</dbReference>
<feature type="transmembrane region" description="Helical" evidence="8">
    <location>
        <begin position="157"/>
        <end position="181"/>
    </location>
</feature>
<evidence type="ECO:0000256" key="8">
    <source>
        <dbReference type="SAM" id="Phobius"/>
    </source>
</evidence>
<dbReference type="CDD" id="cd06550">
    <property type="entry name" value="TM_ABC_iron-siderophores_like"/>
    <property type="match status" value="1"/>
</dbReference>
<name>A0A4R2RNY9_9BACL</name>
<comment type="similarity">
    <text evidence="2">Belongs to the binding-protein-dependent transport system permease family. FecCD subfamily.</text>
</comment>
<dbReference type="GO" id="GO:0022857">
    <property type="term" value="F:transmembrane transporter activity"/>
    <property type="evidence" value="ECO:0007669"/>
    <property type="project" value="InterPro"/>
</dbReference>
<evidence type="ECO:0000313" key="9">
    <source>
        <dbReference type="EMBL" id="TCP64419.1"/>
    </source>
</evidence>
<feature type="transmembrane region" description="Helical" evidence="8">
    <location>
        <begin position="100"/>
        <end position="122"/>
    </location>
</feature>
<feature type="transmembrane region" description="Helical" evidence="8">
    <location>
        <begin position="68"/>
        <end position="88"/>
    </location>
</feature>
<evidence type="ECO:0000256" key="1">
    <source>
        <dbReference type="ARBA" id="ARBA00004651"/>
    </source>
</evidence>
<dbReference type="PANTHER" id="PTHR30472">
    <property type="entry name" value="FERRIC ENTEROBACTIN TRANSPORT SYSTEM PERMEASE PROTEIN"/>
    <property type="match status" value="1"/>
</dbReference>
<keyword evidence="4" id="KW-1003">Cell membrane</keyword>
<dbReference type="RefSeq" id="WP_131849581.1">
    <property type="nucleotide sequence ID" value="NZ_SLXV01000040.1"/>
</dbReference>
<dbReference type="OrthoDB" id="9811721at2"/>
<keyword evidence="6 8" id="KW-1133">Transmembrane helix</keyword>
<dbReference type="Pfam" id="PF01032">
    <property type="entry name" value="FecCD"/>
    <property type="match status" value="1"/>
</dbReference>
<protein>
    <submittedName>
        <fullName evidence="9">Iron complex transport system permease protein</fullName>
    </submittedName>
</protein>
<evidence type="ECO:0000256" key="5">
    <source>
        <dbReference type="ARBA" id="ARBA00022692"/>
    </source>
</evidence>
<reference evidence="9 10" key="1">
    <citation type="submission" date="2019-03" db="EMBL/GenBank/DDBJ databases">
        <title>Genomic Encyclopedia of Type Strains, Phase IV (KMG-IV): sequencing the most valuable type-strain genomes for metagenomic binning, comparative biology and taxonomic classification.</title>
        <authorList>
            <person name="Goeker M."/>
        </authorList>
    </citation>
    <scope>NUCLEOTIDE SEQUENCE [LARGE SCALE GENOMIC DNA]</scope>
    <source>
        <strain evidence="9 10">DSM 46831</strain>
    </source>
</reference>
<dbReference type="GO" id="GO:0005886">
    <property type="term" value="C:plasma membrane"/>
    <property type="evidence" value="ECO:0007669"/>
    <property type="project" value="UniProtKB-SubCell"/>
</dbReference>
<feature type="transmembrane region" description="Helical" evidence="8">
    <location>
        <begin position="316"/>
        <end position="335"/>
    </location>
</feature>
<dbReference type="GO" id="GO:0033214">
    <property type="term" value="P:siderophore-iron import into cell"/>
    <property type="evidence" value="ECO:0007669"/>
    <property type="project" value="TreeGrafter"/>
</dbReference>
<dbReference type="InterPro" id="IPR000522">
    <property type="entry name" value="ABC_transptr_permease_BtuC"/>
</dbReference>
<comment type="caution">
    <text evidence="9">The sequence shown here is derived from an EMBL/GenBank/DDBJ whole genome shotgun (WGS) entry which is preliminary data.</text>
</comment>
<feature type="transmembrane region" description="Helical" evidence="8">
    <location>
        <begin position="12"/>
        <end position="33"/>
    </location>
</feature>
<keyword evidence="7 8" id="KW-0472">Membrane</keyword>
<evidence type="ECO:0000256" key="2">
    <source>
        <dbReference type="ARBA" id="ARBA00007935"/>
    </source>
</evidence>
<feature type="transmembrane region" description="Helical" evidence="8">
    <location>
        <begin position="201"/>
        <end position="220"/>
    </location>
</feature>
<organism evidence="9 10">
    <name type="scientific">Baia soyae</name>
    <dbReference type="NCBI Taxonomy" id="1544746"/>
    <lineage>
        <taxon>Bacteria</taxon>
        <taxon>Bacillati</taxon>
        <taxon>Bacillota</taxon>
        <taxon>Bacilli</taxon>
        <taxon>Bacillales</taxon>
        <taxon>Thermoactinomycetaceae</taxon>
        <taxon>Baia</taxon>
    </lineage>
</organism>
<evidence type="ECO:0000313" key="10">
    <source>
        <dbReference type="Proteomes" id="UP000294746"/>
    </source>
</evidence>
<dbReference type="AlphaFoldDB" id="A0A4R2RNY9"/>
<accession>A0A4R2RNY9</accession>